<evidence type="ECO:0000313" key="3">
    <source>
        <dbReference type="EMBL" id="GAH42300.1"/>
    </source>
</evidence>
<dbReference type="InterPro" id="IPR009936">
    <property type="entry name" value="DUF1468"/>
</dbReference>
<dbReference type="Pfam" id="PF07331">
    <property type="entry name" value="TctB"/>
    <property type="match status" value="1"/>
</dbReference>
<dbReference type="EMBL" id="BARU01008519">
    <property type="protein sequence ID" value="GAH42300.1"/>
    <property type="molecule type" value="Genomic_DNA"/>
</dbReference>
<keyword evidence="1" id="KW-0472">Membrane</keyword>
<reference evidence="3" key="1">
    <citation type="journal article" date="2014" name="Front. Microbiol.">
        <title>High frequency of phylogenetically diverse reductive dehalogenase-homologous genes in deep subseafloor sedimentary metagenomes.</title>
        <authorList>
            <person name="Kawai M."/>
            <person name="Futagami T."/>
            <person name="Toyoda A."/>
            <person name="Takaki Y."/>
            <person name="Nishi S."/>
            <person name="Hori S."/>
            <person name="Arai W."/>
            <person name="Tsubouchi T."/>
            <person name="Morono Y."/>
            <person name="Uchiyama I."/>
            <person name="Ito T."/>
            <person name="Fujiyama A."/>
            <person name="Inagaki F."/>
            <person name="Takami H."/>
        </authorList>
    </citation>
    <scope>NUCLEOTIDE SEQUENCE</scope>
    <source>
        <strain evidence="3">Expedition CK06-06</strain>
    </source>
</reference>
<accession>X1GBT9</accession>
<feature type="transmembrane region" description="Helical" evidence="1">
    <location>
        <begin position="58"/>
        <end position="76"/>
    </location>
</feature>
<evidence type="ECO:0000259" key="2">
    <source>
        <dbReference type="Pfam" id="PF07331"/>
    </source>
</evidence>
<feature type="transmembrane region" description="Helical" evidence="1">
    <location>
        <begin position="106"/>
        <end position="124"/>
    </location>
</feature>
<feature type="domain" description="DUF1468" evidence="2">
    <location>
        <begin position="5"/>
        <end position="129"/>
    </location>
</feature>
<keyword evidence="1" id="KW-0812">Transmembrane</keyword>
<comment type="caution">
    <text evidence="3">The sequence shown here is derived from an EMBL/GenBank/DDBJ whole genome shotgun (WGS) entry which is preliminary data.</text>
</comment>
<sequence length="137" mass="16074">MKAESALFPLILSYMLILFNLGLIFVNLSKWVFQKNKLKLVSKKEEVENILNTNRKSFYEIYPFIAIVFCILFIMGFEKIGFDLSAFMLTYATMILINPKEGFRKFYIALFIPLILILLFKIGLNLRMPLFIEHFLG</sequence>
<evidence type="ECO:0000256" key="1">
    <source>
        <dbReference type="SAM" id="Phobius"/>
    </source>
</evidence>
<name>X1GBT9_9ZZZZ</name>
<feature type="transmembrane region" description="Helical" evidence="1">
    <location>
        <begin position="6"/>
        <end position="28"/>
    </location>
</feature>
<organism evidence="3">
    <name type="scientific">marine sediment metagenome</name>
    <dbReference type="NCBI Taxonomy" id="412755"/>
    <lineage>
        <taxon>unclassified sequences</taxon>
        <taxon>metagenomes</taxon>
        <taxon>ecological metagenomes</taxon>
    </lineage>
</organism>
<protein>
    <recommendedName>
        <fullName evidence="2">DUF1468 domain-containing protein</fullName>
    </recommendedName>
</protein>
<feature type="transmembrane region" description="Helical" evidence="1">
    <location>
        <begin position="82"/>
        <end position="99"/>
    </location>
</feature>
<gene>
    <name evidence="3" type="ORF">S03H2_16645</name>
</gene>
<proteinExistence type="predicted"/>
<dbReference type="AlphaFoldDB" id="X1GBT9"/>
<keyword evidence="1" id="KW-1133">Transmembrane helix</keyword>